<dbReference type="EMBL" id="AOME01000080">
    <property type="protein sequence ID" value="EMA48993.1"/>
    <property type="molecule type" value="Genomic_DNA"/>
</dbReference>
<evidence type="ECO:0000256" key="1">
    <source>
        <dbReference type="SAM" id="Phobius"/>
    </source>
</evidence>
<keyword evidence="1" id="KW-1133">Transmembrane helix</keyword>
<dbReference type="PATRIC" id="fig|1227456.3.peg.3743"/>
<name>M0MUL9_9EURY</name>
<sequence length="305" mass="34297">MVLLQFVLGGFVYMDANRRELDYSGLYFYGVSIPLVGFLILAAYLSRRKELPTRDLAPPTTTETAGEAVWTIENRGLRRLPRRLVYTIQDGQTLWQVAVTGSPILLILAVLVDARIAIVLSWFCCLFWLTYLGTANAFTDTTIRLDLADGTIEVTWRGGDHPLSPSGSEQEIDLAGVQRVELRRVGTQPLAILRYETRFSVSPRSVLVPTSQLDVLREMLSSHDIPIRDRIEEGTSRTVVRRRNAEGLLSLVGIPFGAGFVWPQFFFAGPIVPLAFFIALWLVVKWSIGIFDRIRSLLTAFSDQY</sequence>
<accession>M0MUL9</accession>
<feature type="transmembrane region" description="Helical" evidence="1">
    <location>
        <begin position="26"/>
        <end position="45"/>
    </location>
</feature>
<gene>
    <name evidence="2" type="ORF">C450_18404</name>
</gene>
<keyword evidence="3" id="KW-1185">Reference proteome</keyword>
<proteinExistence type="predicted"/>
<protein>
    <submittedName>
        <fullName evidence="2">Uncharacterized protein</fullName>
    </submittedName>
</protein>
<keyword evidence="1" id="KW-0812">Transmembrane</keyword>
<organism evidence="2 3">
    <name type="scientific">Halococcus salifodinae DSM 8989</name>
    <dbReference type="NCBI Taxonomy" id="1227456"/>
    <lineage>
        <taxon>Archaea</taxon>
        <taxon>Methanobacteriati</taxon>
        <taxon>Methanobacteriota</taxon>
        <taxon>Stenosarchaea group</taxon>
        <taxon>Halobacteria</taxon>
        <taxon>Halobacteriales</taxon>
        <taxon>Halococcaceae</taxon>
        <taxon>Halococcus</taxon>
    </lineage>
</organism>
<evidence type="ECO:0000313" key="3">
    <source>
        <dbReference type="Proteomes" id="UP000011625"/>
    </source>
</evidence>
<dbReference type="Proteomes" id="UP000011625">
    <property type="component" value="Unassembled WGS sequence"/>
</dbReference>
<dbReference type="STRING" id="1227456.C450_18404"/>
<keyword evidence="1" id="KW-0472">Membrane</keyword>
<reference evidence="2 3" key="1">
    <citation type="journal article" date="2014" name="PLoS Genet.">
        <title>Phylogenetically driven sequencing of extremely halophilic archaea reveals strategies for static and dynamic osmo-response.</title>
        <authorList>
            <person name="Becker E.A."/>
            <person name="Seitzer P.M."/>
            <person name="Tritt A."/>
            <person name="Larsen D."/>
            <person name="Krusor M."/>
            <person name="Yao A.I."/>
            <person name="Wu D."/>
            <person name="Madern D."/>
            <person name="Eisen J.A."/>
            <person name="Darling A.E."/>
            <person name="Facciotti M.T."/>
        </authorList>
    </citation>
    <scope>NUCLEOTIDE SEQUENCE [LARGE SCALE GENOMIC DNA]</scope>
    <source>
        <strain evidence="2 3">DSM 8989</strain>
    </source>
</reference>
<feature type="transmembrane region" description="Helical" evidence="1">
    <location>
        <begin position="247"/>
        <end position="265"/>
    </location>
</feature>
<dbReference type="AlphaFoldDB" id="M0MUL9"/>
<comment type="caution">
    <text evidence="2">The sequence shown here is derived from an EMBL/GenBank/DDBJ whole genome shotgun (WGS) entry which is preliminary data.</text>
</comment>
<feature type="transmembrane region" description="Helical" evidence="1">
    <location>
        <begin position="118"/>
        <end position="138"/>
    </location>
</feature>
<feature type="transmembrane region" description="Helical" evidence="1">
    <location>
        <begin position="93"/>
        <end position="112"/>
    </location>
</feature>
<feature type="transmembrane region" description="Helical" evidence="1">
    <location>
        <begin position="271"/>
        <end position="291"/>
    </location>
</feature>
<evidence type="ECO:0000313" key="2">
    <source>
        <dbReference type="EMBL" id="EMA48993.1"/>
    </source>
</evidence>